<feature type="transmembrane region" description="Helical" evidence="10">
    <location>
        <begin position="825"/>
        <end position="847"/>
    </location>
</feature>
<feature type="transmembrane region" description="Helical" evidence="10">
    <location>
        <begin position="384"/>
        <end position="407"/>
    </location>
</feature>
<feature type="transmembrane region" description="Helical" evidence="10">
    <location>
        <begin position="549"/>
        <end position="567"/>
    </location>
</feature>
<evidence type="ECO:0000256" key="10">
    <source>
        <dbReference type="SAM" id="Phobius"/>
    </source>
</evidence>
<evidence type="ECO:0000259" key="11">
    <source>
        <dbReference type="PROSITE" id="PS50850"/>
    </source>
</evidence>
<comment type="similarity">
    <text evidence="2">Belongs to the major facilitator superfamily. Nitrate/nitrite porter (TC 2.A.1.8) family.</text>
</comment>
<keyword evidence="6 10" id="KW-0812">Transmembrane</keyword>
<dbReference type="InterPro" id="IPR036259">
    <property type="entry name" value="MFS_trans_sf"/>
</dbReference>
<feature type="transmembrane region" description="Helical" evidence="10">
    <location>
        <begin position="524"/>
        <end position="543"/>
    </location>
</feature>
<feature type="transmembrane region" description="Helical" evidence="10">
    <location>
        <begin position="744"/>
        <end position="763"/>
    </location>
</feature>
<dbReference type="NCBIfam" id="TIGR00886">
    <property type="entry name" value="2A0108"/>
    <property type="match status" value="1"/>
</dbReference>
<dbReference type="STRING" id="1526571.AT746_06965"/>
<feature type="domain" description="Major facilitator superfamily (MFS) profile" evidence="11">
    <location>
        <begin position="12"/>
        <end position="411"/>
    </location>
</feature>
<evidence type="ECO:0000313" key="13">
    <source>
        <dbReference type="Proteomes" id="UP000068447"/>
    </source>
</evidence>
<feature type="transmembrane region" description="Helical" evidence="10">
    <location>
        <begin position="105"/>
        <end position="126"/>
    </location>
</feature>
<name>A0A0U2PFD8_9ALTE</name>
<proteinExistence type="inferred from homology"/>
<sequence>MIEAGSVAPADQRRALGLSTFAFTLCFAVWTIFSILGIQLKQELGLSDTELGLLMATPILTGSISRLFLGVLTDRFGGRWVFGLLMLLTAAAVFLVSIATSYILLLIAALGVGLAGGGFIVGVAYISAWYEKDKQGTALGIFGAGNVGAALTNFGAPFLMLALGWQGTAQIYALVIGLMGIGFILFARADPAHGQRQAESPTLAEQLSPLVDIRVWRFSLYYFFVFGAFVALALWLPHYLMEVYGLGVATAGILAALYTIPASLFRILGGWLSDKYGARTVMYWTLIASVICTFILSYPPTEYHVRGVDGTIRFSLETSLVMFVLLTFVLGFFMSLGKAAVFKHIPVYYPGHVGVVGGVVGMVGGLGGFLLPLTFGMLNDVIGIWQSCFMLLFVVASAALIWMHFAITGAQRHEMGRGETVRDLPEMSTPDSFVLKQWDPEDKSFWESKGKAIASRNLWISIPNLFLAFAVWSIWSILVVKMPALGFSYSSNQLFWLASLPALSGATLRLFYGFMVPVFGGRRWTALSTASLLLPCIWMGFALQDTDTPYLIMLILALLCGLGGGNFSSSMANISFFYPKGEKGAALGLNAGLGNLGVSGLQLVGPLVISASVFGSLGGEPLMVTLSEGQQQPLWLQNAAFIWVPLIILASLAAWFGMHDIADAKSSFKQQAVIFRRSHTWWMCWLYLGTFGSFIGFAAGFPLLSGMLFEDVDPVKYAFIGPLAGALARPFGGVLADRLGGARVTLWNFVLMVAGVSGVIYFLPEPGQAGNFYGFFSMFLLLFISTGIGNGSTFRMVPAMFLLLRSRALGRGQEKQAEIEGNRESAAVLGFISAIAAYGGFFIPKAYGTSITLTGAVDLALYGFIGFYISCVVVTWRFYARPNAPAPC</sequence>
<dbReference type="SUPFAM" id="SSF103473">
    <property type="entry name" value="MFS general substrate transporter"/>
    <property type="match status" value="2"/>
</dbReference>
<dbReference type="OrthoDB" id="9771451at2"/>
<gene>
    <name evidence="12" type="ORF">AT746_06965</name>
</gene>
<feature type="transmembrane region" description="Helical" evidence="10">
    <location>
        <begin position="458"/>
        <end position="482"/>
    </location>
</feature>
<dbReference type="PANTHER" id="PTHR23515">
    <property type="entry name" value="HIGH-AFFINITY NITRATE TRANSPORTER 2.3"/>
    <property type="match status" value="1"/>
</dbReference>
<feature type="transmembrane region" description="Helical" evidence="10">
    <location>
        <begin position="587"/>
        <end position="614"/>
    </location>
</feature>
<feature type="transmembrane region" description="Helical" evidence="10">
    <location>
        <begin position="859"/>
        <end position="879"/>
    </location>
</feature>
<keyword evidence="5" id="KW-0997">Cell inner membrane</keyword>
<dbReference type="InterPro" id="IPR004737">
    <property type="entry name" value="NO3_transporter_NarK/NarU-like"/>
</dbReference>
<dbReference type="Proteomes" id="UP000068447">
    <property type="component" value="Chromosome"/>
</dbReference>
<evidence type="ECO:0000256" key="3">
    <source>
        <dbReference type="ARBA" id="ARBA00022448"/>
    </source>
</evidence>
<keyword evidence="4" id="KW-1003">Cell membrane</keyword>
<dbReference type="AlphaFoldDB" id="A0A0U2PFD8"/>
<feature type="transmembrane region" description="Helical" evidence="10">
    <location>
        <begin position="138"/>
        <end position="163"/>
    </location>
</feature>
<dbReference type="PROSITE" id="PS50850">
    <property type="entry name" value="MFS"/>
    <property type="match status" value="1"/>
</dbReference>
<evidence type="ECO:0000256" key="5">
    <source>
        <dbReference type="ARBA" id="ARBA00022519"/>
    </source>
</evidence>
<evidence type="ECO:0000256" key="2">
    <source>
        <dbReference type="ARBA" id="ARBA00008432"/>
    </source>
</evidence>
<dbReference type="GO" id="GO:0015291">
    <property type="term" value="F:secondary active transmembrane transporter activity"/>
    <property type="evidence" value="ECO:0007669"/>
    <property type="project" value="UniProtKB-ARBA"/>
</dbReference>
<dbReference type="GO" id="GO:0042128">
    <property type="term" value="P:nitrate assimilation"/>
    <property type="evidence" value="ECO:0007669"/>
    <property type="project" value="UniProtKB-KW"/>
</dbReference>
<evidence type="ECO:0000313" key="12">
    <source>
        <dbReference type="EMBL" id="ALS98029.1"/>
    </source>
</evidence>
<dbReference type="GO" id="GO:0005886">
    <property type="term" value="C:plasma membrane"/>
    <property type="evidence" value="ECO:0007669"/>
    <property type="project" value="UniProtKB-SubCell"/>
</dbReference>
<dbReference type="Gene3D" id="1.20.1250.20">
    <property type="entry name" value="MFS general substrate transporter like domains"/>
    <property type="match status" value="3"/>
</dbReference>
<feature type="transmembrane region" description="Helical" evidence="10">
    <location>
        <begin position="775"/>
        <end position="804"/>
    </location>
</feature>
<feature type="transmembrane region" description="Helical" evidence="10">
    <location>
        <begin position="21"/>
        <end position="40"/>
    </location>
</feature>
<feature type="transmembrane region" description="Helical" evidence="10">
    <location>
        <begin position="52"/>
        <end position="73"/>
    </location>
</feature>
<evidence type="ECO:0000256" key="9">
    <source>
        <dbReference type="ARBA" id="ARBA00023136"/>
    </source>
</evidence>
<dbReference type="InterPro" id="IPR020846">
    <property type="entry name" value="MFS_dom"/>
</dbReference>
<keyword evidence="8" id="KW-0534">Nitrate assimilation</keyword>
<dbReference type="GO" id="GO:0015113">
    <property type="term" value="F:nitrite transmembrane transporter activity"/>
    <property type="evidence" value="ECO:0007669"/>
    <property type="project" value="InterPro"/>
</dbReference>
<dbReference type="EMBL" id="CP013650">
    <property type="protein sequence ID" value="ALS98029.1"/>
    <property type="molecule type" value="Genomic_DNA"/>
</dbReference>
<feature type="transmembrane region" description="Helical" evidence="10">
    <location>
        <begin position="353"/>
        <end position="378"/>
    </location>
</feature>
<feature type="transmembrane region" description="Helical" evidence="10">
    <location>
        <begin position="246"/>
        <end position="269"/>
    </location>
</feature>
<dbReference type="InterPro" id="IPR044772">
    <property type="entry name" value="NO3_transporter"/>
</dbReference>
<dbReference type="FunFam" id="1.20.1250.20:FF:000024">
    <property type="entry name" value="Nitrite extrusion protein NarK"/>
    <property type="match status" value="1"/>
</dbReference>
<keyword evidence="3" id="KW-0813">Transport</keyword>
<organism evidence="12 13">
    <name type="scientific">Lacimicrobium alkaliphilum</name>
    <dbReference type="NCBI Taxonomy" id="1526571"/>
    <lineage>
        <taxon>Bacteria</taxon>
        <taxon>Pseudomonadati</taxon>
        <taxon>Pseudomonadota</taxon>
        <taxon>Gammaproteobacteria</taxon>
        <taxon>Alteromonadales</taxon>
        <taxon>Alteromonadaceae</taxon>
        <taxon>Lacimicrobium</taxon>
    </lineage>
</organism>
<feature type="transmembrane region" description="Helical" evidence="10">
    <location>
        <begin position="679"/>
        <end position="703"/>
    </location>
</feature>
<dbReference type="RefSeq" id="WP_062478288.1">
    <property type="nucleotide sequence ID" value="NZ_CP013650.1"/>
</dbReference>
<dbReference type="CDD" id="cd17341">
    <property type="entry name" value="MFS_NRT2_like"/>
    <property type="match status" value="1"/>
</dbReference>
<dbReference type="KEGG" id="lal:AT746_06965"/>
<feature type="transmembrane region" description="Helical" evidence="10">
    <location>
        <begin position="169"/>
        <end position="187"/>
    </location>
</feature>
<accession>A0A0U2PFD8</accession>
<feature type="transmembrane region" description="Helical" evidence="10">
    <location>
        <begin position="634"/>
        <end position="658"/>
    </location>
</feature>
<dbReference type="GO" id="GO:0015112">
    <property type="term" value="F:nitrate transmembrane transporter activity"/>
    <property type="evidence" value="ECO:0007669"/>
    <property type="project" value="InterPro"/>
</dbReference>
<protein>
    <submittedName>
        <fullName evidence="12">MFS transporter</fullName>
    </submittedName>
</protein>
<feature type="transmembrane region" description="Helical" evidence="10">
    <location>
        <begin position="715"/>
        <end position="732"/>
    </location>
</feature>
<dbReference type="Pfam" id="PF07690">
    <property type="entry name" value="MFS_1"/>
    <property type="match status" value="2"/>
</dbReference>
<feature type="transmembrane region" description="Helical" evidence="10">
    <location>
        <begin position="80"/>
        <end position="99"/>
    </location>
</feature>
<keyword evidence="9 10" id="KW-0472">Membrane</keyword>
<feature type="transmembrane region" description="Helical" evidence="10">
    <location>
        <begin position="281"/>
        <end position="300"/>
    </location>
</feature>
<reference evidence="12 13" key="1">
    <citation type="submission" date="2015-12" db="EMBL/GenBank/DDBJ databases">
        <title>Complete genome of Lacimicrobium alkaliphilum KCTC 32984.</title>
        <authorList>
            <person name="Kim S.-G."/>
            <person name="Lee Y.-J."/>
        </authorList>
    </citation>
    <scope>NUCLEOTIDE SEQUENCE [LARGE SCALE GENOMIC DNA]</scope>
    <source>
        <strain evidence="12 13">YelD216</strain>
    </source>
</reference>
<evidence type="ECO:0000256" key="6">
    <source>
        <dbReference type="ARBA" id="ARBA00022692"/>
    </source>
</evidence>
<comment type="subcellular location">
    <subcellularLocation>
        <location evidence="1">Cell inner membrane</location>
        <topology evidence="1">Multi-pass membrane protein</topology>
    </subcellularLocation>
</comment>
<dbReference type="InterPro" id="IPR011701">
    <property type="entry name" value="MFS"/>
</dbReference>
<evidence type="ECO:0000256" key="4">
    <source>
        <dbReference type="ARBA" id="ARBA00022475"/>
    </source>
</evidence>
<evidence type="ECO:0000256" key="8">
    <source>
        <dbReference type="ARBA" id="ARBA00023063"/>
    </source>
</evidence>
<feature type="transmembrane region" description="Helical" evidence="10">
    <location>
        <begin position="220"/>
        <end position="240"/>
    </location>
</feature>
<feature type="transmembrane region" description="Helical" evidence="10">
    <location>
        <begin position="494"/>
        <end position="512"/>
    </location>
</feature>
<feature type="transmembrane region" description="Helical" evidence="10">
    <location>
        <begin position="320"/>
        <end position="341"/>
    </location>
</feature>
<keyword evidence="13" id="KW-1185">Reference proteome</keyword>
<keyword evidence="7 10" id="KW-1133">Transmembrane helix</keyword>
<evidence type="ECO:0000256" key="1">
    <source>
        <dbReference type="ARBA" id="ARBA00004429"/>
    </source>
</evidence>
<evidence type="ECO:0000256" key="7">
    <source>
        <dbReference type="ARBA" id="ARBA00022989"/>
    </source>
</evidence>